<protein>
    <recommendedName>
        <fullName evidence="5">DUF551 domain-containing protein</fullName>
    </recommendedName>
</protein>
<reference evidence="2" key="1">
    <citation type="submission" date="2016-10" db="EMBL/GenBank/DDBJ databases">
        <authorList>
            <person name="de Groot N.N."/>
        </authorList>
    </citation>
    <scope>NUCLEOTIDE SEQUENCE [LARGE SCALE GENOMIC DNA]</scope>
    <source>
        <strain evidence="2">DSM 17908</strain>
    </source>
</reference>
<dbReference type="RefSeq" id="WP_092512252.1">
    <property type="nucleotide sequence ID" value="NZ_CAWNQB010000001.1"/>
</dbReference>
<proteinExistence type="predicted"/>
<reference evidence="3" key="2">
    <citation type="submission" date="2016-10" db="EMBL/GenBank/DDBJ databases">
        <authorList>
            <person name="Varghese N."/>
            <person name="Submissions S."/>
        </authorList>
    </citation>
    <scope>NUCLEOTIDE SEQUENCE [LARGE SCALE GENOMIC DNA]</scope>
    <source>
        <strain evidence="3">DSM 17908</strain>
    </source>
</reference>
<dbReference type="EMBL" id="FORG01000016">
    <property type="protein sequence ID" value="SFJ78390.1"/>
    <property type="molecule type" value="Genomic_DNA"/>
</dbReference>
<dbReference type="Proteomes" id="UP000224607">
    <property type="component" value="Unassembled WGS sequence"/>
</dbReference>
<dbReference type="Proteomes" id="UP000198919">
    <property type="component" value="Unassembled WGS sequence"/>
</dbReference>
<name>A0A1I3U5U7_9GAMM</name>
<evidence type="ECO:0000313" key="1">
    <source>
        <dbReference type="EMBL" id="PHM45918.1"/>
    </source>
</evidence>
<evidence type="ECO:0000313" key="2">
    <source>
        <dbReference type="EMBL" id="SFJ78390.1"/>
    </source>
</evidence>
<accession>A0A1I3U5U7</accession>
<dbReference type="EMBL" id="NITY01000001">
    <property type="protein sequence ID" value="PHM45918.1"/>
    <property type="molecule type" value="Genomic_DNA"/>
</dbReference>
<reference evidence="1 4" key="3">
    <citation type="journal article" date="2017" name="Nat. Microbiol.">
        <title>Natural product diversity associated with the nematode symbionts Photorhabdus and Xenorhabdus.</title>
        <authorList>
            <person name="Tobias N.J."/>
            <person name="Wolff H."/>
            <person name="Djahanschiri B."/>
            <person name="Grundmann F."/>
            <person name="Kronenwerth M."/>
            <person name="Shi Y.M."/>
            <person name="Simonyi S."/>
            <person name="Grun P."/>
            <person name="Shapiro-Ilan D."/>
            <person name="Pidot S.J."/>
            <person name="Stinear T.P."/>
            <person name="Ebersberger I."/>
            <person name="Bode H.B."/>
        </authorList>
    </citation>
    <scope>NUCLEOTIDE SEQUENCE [LARGE SCALE GENOMIC DNA]</scope>
    <source>
        <strain evidence="1 4">DSM 17908</strain>
    </source>
</reference>
<evidence type="ECO:0008006" key="5">
    <source>
        <dbReference type="Google" id="ProtNLM"/>
    </source>
</evidence>
<dbReference type="STRING" id="351675.SAMN05421680_11624"/>
<organism evidence="2 3">
    <name type="scientific">Xenorhabdus mauleonii</name>
    <dbReference type="NCBI Taxonomy" id="351675"/>
    <lineage>
        <taxon>Bacteria</taxon>
        <taxon>Pseudomonadati</taxon>
        <taxon>Pseudomonadota</taxon>
        <taxon>Gammaproteobacteria</taxon>
        <taxon>Enterobacterales</taxon>
        <taxon>Morganellaceae</taxon>
        <taxon>Xenorhabdus</taxon>
    </lineage>
</organism>
<evidence type="ECO:0000313" key="3">
    <source>
        <dbReference type="Proteomes" id="UP000198919"/>
    </source>
</evidence>
<keyword evidence="4" id="KW-1185">Reference proteome</keyword>
<dbReference type="OrthoDB" id="6444911at2"/>
<dbReference type="AlphaFoldDB" id="A0A1I3U5U7"/>
<gene>
    <name evidence="2" type="ORF">SAMN05421680_11624</name>
    <name evidence="1" type="ORF">Xmau_00309</name>
</gene>
<sequence>MISIDNAQNNIGLPGHIDDGREWADWLLKKAGECKATQGIPWVSVQKRMPETDEPFPTLCLVYISLGSPPRADFSYWDADEKHWQQHENDKITHWCYLEDIPAPVIGVNHG</sequence>
<evidence type="ECO:0000313" key="4">
    <source>
        <dbReference type="Proteomes" id="UP000224607"/>
    </source>
</evidence>